<name>A0A0J6YR54_COCIT</name>
<proteinExistence type="predicted"/>
<dbReference type="Proteomes" id="UP000054565">
    <property type="component" value="Unassembled WGS sequence"/>
</dbReference>
<dbReference type="AlphaFoldDB" id="A0A0J6YR54"/>
<sequence>MGTAIFLRLHRGAKACKASHFGAEEVRRPKEDACMSVPGGSGWSLCGCPGLTRRIALCAFARRLLREFRLRFALRNLSRAGLCYIPAIPLASEWRGCARLLAVATRPNPL</sequence>
<evidence type="ECO:0000313" key="1">
    <source>
        <dbReference type="EMBL" id="KMP09448.1"/>
    </source>
</evidence>
<gene>
    <name evidence="1" type="ORF">CIRG_09618</name>
</gene>
<organism evidence="1 2">
    <name type="scientific">Coccidioides immitis RMSCC 2394</name>
    <dbReference type="NCBI Taxonomy" id="404692"/>
    <lineage>
        <taxon>Eukaryota</taxon>
        <taxon>Fungi</taxon>
        <taxon>Dikarya</taxon>
        <taxon>Ascomycota</taxon>
        <taxon>Pezizomycotina</taxon>
        <taxon>Eurotiomycetes</taxon>
        <taxon>Eurotiomycetidae</taxon>
        <taxon>Onygenales</taxon>
        <taxon>Onygenaceae</taxon>
        <taxon>Coccidioides</taxon>
    </lineage>
</organism>
<accession>A0A0J6YR54</accession>
<reference evidence="2" key="1">
    <citation type="journal article" date="2010" name="Genome Res.">
        <title>Population genomic sequencing of Coccidioides fungi reveals recent hybridization and transposon control.</title>
        <authorList>
            <person name="Neafsey D.E."/>
            <person name="Barker B.M."/>
            <person name="Sharpton T.J."/>
            <person name="Stajich J.E."/>
            <person name="Park D.J."/>
            <person name="Whiston E."/>
            <person name="Hung C.-Y."/>
            <person name="McMahan C."/>
            <person name="White J."/>
            <person name="Sykes S."/>
            <person name="Heiman D."/>
            <person name="Young S."/>
            <person name="Zeng Q."/>
            <person name="Abouelleil A."/>
            <person name="Aftuck L."/>
            <person name="Bessette D."/>
            <person name="Brown A."/>
            <person name="FitzGerald M."/>
            <person name="Lui A."/>
            <person name="Macdonald J.P."/>
            <person name="Priest M."/>
            <person name="Orbach M.J."/>
            <person name="Galgiani J.N."/>
            <person name="Kirkland T.N."/>
            <person name="Cole G.T."/>
            <person name="Birren B.W."/>
            <person name="Henn M.R."/>
            <person name="Taylor J.W."/>
            <person name="Rounsley S.D."/>
        </authorList>
    </citation>
    <scope>NUCLEOTIDE SEQUENCE [LARGE SCALE GENOMIC DNA]</scope>
    <source>
        <strain evidence="2">RMSCC 2394</strain>
    </source>
</reference>
<evidence type="ECO:0000313" key="2">
    <source>
        <dbReference type="Proteomes" id="UP000054565"/>
    </source>
</evidence>
<protein>
    <submittedName>
        <fullName evidence="1">Uncharacterized protein</fullName>
    </submittedName>
</protein>
<dbReference type="EMBL" id="DS028099">
    <property type="protein sequence ID" value="KMP09448.1"/>
    <property type="molecule type" value="Genomic_DNA"/>
</dbReference>